<comment type="pathway">
    <text evidence="1 10">Metabolic intermediate biosynthesis; 1-deoxy-D-xylulose 5-phosphate biosynthesis; 1-deoxy-D-xylulose 5-phosphate from D-glyceraldehyde 3-phosphate and pyruvate: step 1/1.</text>
</comment>
<keyword evidence="9 10" id="KW-0414">Isoprene biosynthesis</keyword>
<evidence type="ECO:0000256" key="10">
    <source>
        <dbReference type="HAMAP-Rule" id="MF_00315"/>
    </source>
</evidence>
<comment type="catalytic activity">
    <reaction evidence="10">
        <text>D-glyceraldehyde 3-phosphate + pyruvate + H(+) = 1-deoxy-D-xylulose 5-phosphate + CO2</text>
        <dbReference type="Rhea" id="RHEA:12605"/>
        <dbReference type="ChEBI" id="CHEBI:15361"/>
        <dbReference type="ChEBI" id="CHEBI:15378"/>
        <dbReference type="ChEBI" id="CHEBI:16526"/>
        <dbReference type="ChEBI" id="CHEBI:57792"/>
        <dbReference type="ChEBI" id="CHEBI:59776"/>
        <dbReference type="EC" id="2.2.1.7"/>
    </reaction>
</comment>
<dbReference type="InterPro" id="IPR009014">
    <property type="entry name" value="Transketo_C/PFOR_II"/>
</dbReference>
<comment type="function">
    <text evidence="10">Catalyzes the acyloin condensation reaction between C atoms 2 and 3 of pyruvate and glyceraldehyde 3-phosphate to yield 1-deoxy-D-xylulose-5-phosphate (DXP).</text>
</comment>
<dbReference type="RefSeq" id="WP_045164685.1">
    <property type="nucleotide sequence ID" value="NZ_CP113864.1"/>
</dbReference>
<evidence type="ECO:0000256" key="7">
    <source>
        <dbReference type="ARBA" id="ARBA00022977"/>
    </source>
</evidence>
<dbReference type="SUPFAM" id="SSF52922">
    <property type="entry name" value="TK C-terminal domain-like"/>
    <property type="match status" value="1"/>
</dbReference>
<dbReference type="Pfam" id="PF02780">
    <property type="entry name" value="Transketolase_C"/>
    <property type="match status" value="1"/>
</dbReference>
<dbReference type="EC" id="2.2.1.7" evidence="10"/>
<dbReference type="Proteomes" id="UP001164745">
    <property type="component" value="Chromosome"/>
</dbReference>
<dbReference type="Gene3D" id="3.40.50.920">
    <property type="match status" value="1"/>
</dbReference>
<dbReference type="NCBIfam" id="TIGR00204">
    <property type="entry name" value="dxs"/>
    <property type="match status" value="1"/>
</dbReference>
<dbReference type="Pfam" id="PF13292">
    <property type="entry name" value="DXP_synthase_N"/>
    <property type="match status" value="1"/>
</dbReference>
<feature type="binding site" evidence="10">
    <location>
        <position position="73"/>
    </location>
    <ligand>
        <name>thiamine diphosphate</name>
        <dbReference type="ChEBI" id="CHEBI:58937"/>
    </ligand>
</feature>
<comment type="similarity">
    <text evidence="2 10">Belongs to the transketolase family. DXPS subfamily.</text>
</comment>
<keyword evidence="5 10" id="KW-0479">Metal-binding</keyword>
<feature type="binding site" evidence="10">
    <location>
        <position position="174"/>
    </location>
    <ligand>
        <name>Mg(2+)</name>
        <dbReference type="ChEBI" id="CHEBI:18420"/>
    </ligand>
</feature>
<name>A0ABY7BDJ3_9FIRM</name>
<evidence type="ECO:0000256" key="5">
    <source>
        <dbReference type="ARBA" id="ARBA00022723"/>
    </source>
</evidence>
<feature type="binding site" evidence="10">
    <location>
        <begin position="146"/>
        <end position="147"/>
    </location>
    <ligand>
        <name>thiamine diphosphate</name>
        <dbReference type="ChEBI" id="CHEBI:58937"/>
    </ligand>
</feature>
<evidence type="ECO:0000313" key="12">
    <source>
        <dbReference type="EMBL" id="WAM30674.1"/>
    </source>
</evidence>
<keyword evidence="13" id="KW-1185">Reference proteome</keyword>
<evidence type="ECO:0000256" key="3">
    <source>
        <dbReference type="ARBA" id="ARBA00011738"/>
    </source>
</evidence>
<feature type="binding site" evidence="10">
    <location>
        <position position="174"/>
    </location>
    <ligand>
        <name>thiamine diphosphate</name>
        <dbReference type="ChEBI" id="CHEBI:58937"/>
    </ligand>
</feature>
<dbReference type="SMART" id="SM00861">
    <property type="entry name" value="Transket_pyr"/>
    <property type="match status" value="1"/>
</dbReference>
<gene>
    <name evidence="10 12" type="primary">dxs</name>
    <name evidence="12" type="ORF">OTJ99_001444</name>
</gene>
<evidence type="ECO:0000256" key="6">
    <source>
        <dbReference type="ARBA" id="ARBA00022842"/>
    </source>
</evidence>
<comment type="cofactor">
    <cofactor evidence="10">
        <name>Mg(2+)</name>
        <dbReference type="ChEBI" id="CHEBI:18420"/>
    </cofactor>
    <text evidence="10">Binds 1 Mg(2+) ion per subunit.</text>
</comment>
<dbReference type="InterPro" id="IPR005477">
    <property type="entry name" value="Dxylulose-5-P_synthase"/>
</dbReference>
<keyword evidence="4 10" id="KW-0808">Transferase</keyword>
<feature type="binding site" evidence="10">
    <location>
        <position position="145"/>
    </location>
    <ligand>
        <name>Mg(2+)</name>
        <dbReference type="ChEBI" id="CHEBI:18420"/>
    </ligand>
</feature>
<dbReference type="CDD" id="cd02007">
    <property type="entry name" value="TPP_DXS"/>
    <property type="match status" value="1"/>
</dbReference>
<dbReference type="NCBIfam" id="NF003933">
    <property type="entry name" value="PRK05444.2-2"/>
    <property type="match status" value="1"/>
</dbReference>
<keyword evidence="6 10" id="KW-0460">Magnesium</keyword>
<organism evidence="12 13">
    <name type="scientific">Caldicellulosiruptor naganoensis</name>
    <dbReference type="NCBI Taxonomy" id="29324"/>
    <lineage>
        <taxon>Bacteria</taxon>
        <taxon>Bacillati</taxon>
        <taxon>Bacillota</taxon>
        <taxon>Bacillota incertae sedis</taxon>
        <taxon>Caldicellulosiruptorales</taxon>
        <taxon>Caldicellulosiruptoraceae</taxon>
        <taxon>Caldicellulosiruptor</taxon>
    </lineage>
</organism>
<dbReference type="GO" id="GO:0008661">
    <property type="term" value="F:1-deoxy-D-xylulose-5-phosphate synthase activity"/>
    <property type="evidence" value="ECO:0007669"/>
    <property type="project" value="UniProtKB-EC"/>
</dbReference>
<sequence length="617" mass="68586">MGILEKVNYPEDIKKLSISELYSLSEEIRKFLLYNIANTGGHLAANLGVVELTLALLYTFNPPHDKIVWDVGHQCYVYKILTGRKEKFATLRKLGGLSGFPKTKESIYDSFDTGHSSTSISVALGFAIARDLNHKDYNVIAVVGDGALTGGLAYEGLNNAGRYNGKLLVILNDNEMSISKNVGAIAKYLSQVRTQPKYFKLKKVTDEFVAKIPLVGEKLNYLIKKLKGGLKYILFPGTLFEALGFEYYGPIDGHDIKKMCEVFENVKNLTRPVLVHVVTQKGKGYEHAEKFPEKYHGVPPFDVETGNHLTDTNSKSFSEVLGDKLCELAKNDQRIVAITAAMPDGTGLSRFGKIYPERFFDVGIAEEHAVTFAAALAKEGLKPFIAIYSTFLQRAFDQIIHDVCIQNLNVVFCIDRAGLVGEDGETHHGSFDISYLTLIPNLTVMAPKDTKEFEMMLEFAAVYDRGPLAIRYPRGTTKTIGIYEPILFGKSEILAQGRDLAIFAVGRHVSMLYDIICENNLNATLINVRFLKPLDIELIETIIKTHKKILVVEDNTIIGGLGEKIKGIIAEKNSSNLIKHIGLPDKFIQHGSIGELYSLLGLDRKSLKNVIMELIKN</sequence>
<dbReference type="PANTHER" id="PTHR43322">
    <property type="entry name" value="1-D-DEOXYXYLULOSE 5-PHOSPHATE SYNTHASE-RELATED"/>
    <property type="match status" value="1"/>
</dbReference>
<reference evidence="12" key="1">
    <citation type="submission" date="2022-12" db="EMBL/GenBank/DDBJ databases">
        <authorList>
            <person name="Bing R.G."/>
            <person name="Willard D.J."/>
            <person name="Manesh M.J.H."/>
            <person name="Laemthong T."/>
            <person name="Crosby J.R."/>
            <person name="Kelly R.M."/>
        </authorList>
    </citation>
    <scope>NUCLEOTIDE SEQUENCE</scope>
    <source>
        <strain evidence="12">DSM 8991</strain>
    </source>
</reference>
<comment type="cofactor">
    <cofactor evidence="10">
        <name>thiamine diphosphate</name>
        <dbReference type="ChEBI" id="CHEBI:58937"/>
    </cofactor>
    <text evidence="10">Binds 1 thiamine pyrophosphate per subunit.</text>
</comment>
<proteinExistence type="inferred from homology"/>
<dbReference type="InterPro" id="IPR005475">
    <property type="entry name" value="Transketolase-like_Pyr-bd"/>
</dbReference>
<evidence type="ECO:0000259" key="11">
    <source>
        <dbReference type="SMART" id="SM00861"/>
    </source>
</evidence>
<evidence type="ECO:0000256" key="9">
    <source>
        <dbReference type="ARBA" id="ARBA00023229"/>
    </source>
</evidence>
<dbReference type="HAMAP" id="MF_00315">
    <property type="entry name" value="DXP_synth"/>
    <property type="match status" value="1"/>
</dbReference>
<keyword evidence="8 10" id="KW-0786">Thiamine pyrophosphate</keyword>
<dbReference type="InterPro" id="IPR029061">
    <property type="entry name" value="THDP-binding"/>
</dbReference>
<dbReference type="PANTHER" id="PTHR43322:SF5">
    <property type="entry name" value="1-DEOXY-D-XYLULOSE-5-PHOSPHATE SYNTHASE, CHLOROPLASTIC"/>
    <property type="match status" value="1"/>
</dbReference>
<feature type="domain" description="Transketolase-like pyrimidine-binding" evidence="11">
    <location>
        <begin position="315"/>
        <end position="479"/>
    </location>
</feature>
<feature type="binding site" evidence="10">
    <location>
        <position position="285"/>
    </location>
    <ligand>
        <name>thiamine diphosphate</name>
        <dbReference type="ChEBI" id="CHEBI:58937"/>
    </ligand>
</feature>
<dbReference type="Pfam" id="PF02779">
    <property type="entry name" value="Transket_pyr"/>
    <property type="match status" value="1"/>
</dbReference>
<accession>A0ABY7BDJ3</accession>
<dbReference type="InterPro" id="IPR033248">
    <property type="entry name" value="Transketolase_C"/>
</dbReference>
<evidence type="ECO:0000256" key="8">
    <source>
        <dbReference type="ARBA" id="ARBA00023052"/>
    </source>
</evidence>
<dbReference type="Gene3D" id="3.40.50.970">
    <property type="match status" value="2"/>
</dbReference>
<evidence type="ECO:0000313" key="13">
    <source>
        <dbReference type="Proteomes" id="UP001164745"/>
    </source>
</evidence>
<dbReference type="CDD" id="cd07033">
    <property type="entry name" value="TPP_PYR_DXS_TK_like"/>
    <property type="match status" value="1"/>
</dbReference>
<evidence type="ECO:0000256" key="2">
    <source>
        <dbReference type="ARBA" id="ARBA00011081"/>
    </source>
</evidence>
<protein>
    <recommendedName>
        <fullName evidence="10">1-deoxy-D-xylulose-5-phosphate synthase</fullName>
        <ecNumber evidence="10">2.2.1.7</ecNumber>
    </recommendedName>
    <alternativeName>
        <fullName evidence="10">1-deoxyxylulose-5-phosphate synthase</fullName>
        <shortName evidence="10">DXP synthase</shortName>
        <shortName evidence="10">DXPS</shortName>
    </alternativeName>
</protein>
<feature type="binding site" evidence="10">
    <location>
        <position position="366"/>
    </location>
    <ligand>
        <name>thiamine diphosphate</name>
        <dbReference type="ChEBI" id="CHEBI:58937"/>
    </ligand>
</feature>
<dbReference type="EMBL" id="CP113864">
    <property type="protein sequence ID" value="WAM30674.1"/>
    <property type="molecule type" value="Genomic_DNA"/>
</dbReference>
<feature type="binding site" evidence="10">
    <location>
        <begin position="114"/>
        <end position="116"/>
    </location>
    <ligand>
        <name>thiamine diphosphate</name>
        <dbReference type="ChEBI" id="CHEBI:58937"/>
    </ligand>
</feature>
<evidence type="ECO:0000256" key="1">
    <source>
        <dbReference type="ARBA" id="ARBA00004980"/>
    </source>
</evidence>
<comment type="subunit">
    <text evidence="3 10">Homodimer.</text>
</comment>
<dbReference type="SUPFAM" id="SSF52518">
    <property type="entry name" value="Thiamin diphosphate-binding fold (THDP-binding)"/>
    <property type="match status" value="2"/>
</dbReference>
<keyword evidence="7 10" id="KW-0784">Thiamine biosynthesis</keyword>
<evidence type="ECO:0000256" key="4">
    <source>
        <dbReference type="ARBA" id="ARBA00022679"/>
    </source>
</evidence>